<gene>
    <name evidence="2" type="ORF">BCF33_2496</name>
</gene>
<feature type="chain" id="PRO_5015400685" description="Lipoprotein" evidence="1">
    <location>
        <begin position="21"/>
        <end position="204"/>
    </location>
</feature>
<protein>
    <recommendedName>
        <fullName evidence="4">Lipoprotein</fullName>
    </recommendedName>
</protein>
<dbReference type="EMBL" id="PVTT01000002">
    <property type="protein sequence ID" value="PRY93616.1"/>
    <property type="molecule type" value="Genomic_DNA"/>
</dbReference>
<proteinExistence type="predicted"/>
<keyword evidence="1" id="KW-0732">Signal</keyword>
<evidence type="ECO:0000256" key="1">
    <source>
        <dbReference type="SAM" id="SignalP"/>
    </source>
</evidence>
<organism evidence="2 3">
    <name type="scientific">Hasllibacter halocynthiae</name>
    <dbReference type="NCBI Taxonomy" id="595589"/>
    <lineage>
        <taxon>Bacteria</taxon>
        <taxon>Pseudomonadati</taxon>
        <taxon>Pseudomonadota</taxon>
        <taxon>Alphaproteobacteria</taxon>
        <taxon>Rhodobacterales</taxon>
        <taxon>Roseobacteraceae</taxon>
        <taxon>Hasllibacter</taxon>
    </lineage>
</organism>
<feature type="signal peptide" evidence="1">
    <location>
        <begin position="1"/>
        <end position="20"/>
    </location>
</feature>
<accession>A0A2T0X3T4</accession>
<dbReference type="Proteomes" id="UP000238801">
    <property type="component" value="Unassembled WGS sequence"/>
</dbReference>
<dbReference type="AlphaFoldDB" id="A0A2T0X3T4"/>
<dbReference type="PROSITE" id="PS51257">
    <property type="entry name" value="PROKAR_LIPOPROTEIN"/>
    <property type="match status" value="1"/>
</dbReference>
<evidence type="ECO:0000313" key="3">
    <source>
        <dbReference type="Proteomes" id="UP000238801"/>
    </source>
</evidence>
<dbReference type="OrthoDB" id="7666390at2"/>
<sequence length="204" mass="21807">MIRILAALALAATLSACGGAEEVGAPPEDVTRATYVHGGQPSLTLLTVISNGSNSGAHTGLMVNGSQRVMWDPAGTFNTSRAMVERGDVLYGMTPAYYAAYVDFHTRTTFRTVEQTIPVSPEVAETALRLVRSQGAVPKAQCALATSRILARLPGFEGVDTGWFPTDLMEEVRALPGVVERVYYDDDDDDNSTLVARPLTRADG</sequence>
<reference evidence="2 3" key="1">
    <citation type="submission" date="2018-03" db="EMBL/GenBank/DDBJ databases">
        <title>Genomic Encyclopedia of Archaeal and Bacterial Type Strains, Phase II (KMG-II): from individual species to whole genera.</title>
        <authorList>
            <person name="Goeker M."/>
        </authorList>
    </citation>
    <scope>NUCLEOTIDE SEQUENCE [LARGE SCALE GENOMIC DNA]</scope>
    <source>
        <strain evidence="2 3">DSM 29318</strain>
    </source>
</reference>
<evidence type="ECO:0000313" key="2">
    <source>
        <dbReference type="EMBL" id="PRY93616.1"/>
    </source>
</evidence>
<name>A0A2T0X3T4_9RHOB</name>
<comment type="caution">
    <text evidence="2">The sequence shown here is derived from an EMBL/GenBank/DDBJ whole genome shotgun (WGS) entry which is preliminary data.</text>
</comment>
<dbReference type="RefSeq" id="WP_106161192.1">
    <property type="nucleotide sequence ID" value="NZ_PVTT01000002.1"/>
</dbReference>
<evidence type="ECO:0008006" key="4">
    <source>
        <dbReference type="Google" id="ProtNLM"/>
    </source>
</evidence>
<keyword evidence="3" id="KW-1185">Reference proteome</keyword>